<dbReference type="Proteomes" id="UP000694386">
    <property type="component" value="Unplaced"/>
</dbReference>
<reference evidence="4" key="1">
    <citation type="submission" date="2025-08" db="UniProtKB">
        <authorList>
            <consortium name="Ensembl"/>
        </authorList>
    </citation>
    <scope>IDENTIFICATION</scope>
</reference>
<feature type="region of interest" description="Disordered" evidence="2">
    <location>
        <begin position="699"/>
        <end position="728"/>
    </location>
</feature>
<evidence type="ECO:0000256" key="1">
    <source>
        <dbReference type="ARBA" id="ARBA00038379"/>
    </source>
</evidence>
<proteinExistence type="inferred from homology"/>
<organism evidence="4 5">
    <name type="scientific">Cricetulus griseus</name>
    <name type="common">Chinese hamster</name>
    <name type="synonym">Cricetulus barabensis griseus</name>
    <dbReference type="NCBI Taxonomy" id="10029"/>
    <lineage>
        <taxon>Eukaryota</taxon>
        <taxon>Metazoa</taxon>
        <taxon>Chordata</taxon>
        <taxon>Craniata</taxon>
        <taxon>Vertebrata</taxon>
        <taxon>Euteleostomi</taxon>
        <taxon>Mammalia</taxon>
        <taxon>Eutheria</taxon>
        <taxon>Euarchontoglires</taxon>
        <taxon>Glires</taxon>
        <taxon>Rodentia</taxon>
        <taxon>Myomorpha</taxon>
        <taxon>Muroidea</taxon>
        <taxon>Cricetidae</taxon>
        <taxon>Cricetinae</taxon>
        <taxon>Cricetulus</taxon>
    </lineage>
</organism>
<reference evidence="4" key="2">
    <citation type="submission" date="2025-09" db="UniProtKB">
        <authorList>
            <consortium name="Ensembl"/>
        </authorList>
    </citation>
    <scope>IDENTIFICATION</scope>
</reference>
<evidence type="ECO:0000259" key="3">
    <source>
        <dbReference type="Pfam" id="PF12480"/>
    </source>
</evidence>
<evidence type="ECO:0000256" key="2">
    <source>
        <dbReference type="SAM" id="MobiDB-lite"/>
    </source>
</evidence>
<dbReference type="GO" id="GO:0007286">
    <property type="term" value="P:spermatid development"/>
    <property type="evidence" value="ECO:0007669"/>
    <property type="project" value="Ensembl"/>
</dbReference>
<sequence length="743" mass="82267">MKRLFNLRRTQPPKDPQKWVPILGELQKTLLKGEYLPLRPLPMFESNFVQVTNHGAPAFVHHRANRLTMGVAASLPGLLLPDILLLAQPPESRECSNMNLTRMIPLDFAHLYVHDLPSWRLKLRLITGRYYYLELDAPDDELSFLFDRWIRLINLLHEPTISWAPRTMDMVPLDTPLGGAPASTWSLTLLSLPLSPVEAAERTFPYKIFSSQKQKKTKAVKQRLKSQAVGDSIPLIWSHLQPAEPVELTEKKSYLSDACPNESKTLIHVSEKASITIRTIFSIISGTMNQEHSSTKVTSGRAHLIETPTQCISHNSPGLPIIDSRDHMEPFLWTKDLEDLIDTESTTTLSSSLQPSSYPPAFYILPPSPSYHKSSDKARHPGSTKHNRPLSSQKAASAPVTSGKTPFILDKSNKVPGEPAPSQKAPSLPAPSQKAQKSSGKSNLSQKAPPTPGPSRKVPVPVSPPQKTLPPTPAPSQKAMPPKKEHLAPNTQSQKSDRRQKQISQKSVDSRAKAPGDASKLPAGDMLDRKPEGKQEPVLLVAGQKSKVVDVRAQAMTLTLPTTTTKKQSKEILISKTQEITLETLKARGKVEDRGHKTKEETTVNLPNLKSKEIGMQKKWVTTHEMAVEAPPTEDKRAFSVEGLALAKMMIMANSTQDHLKSATISLPSWFSLTSRGSAMSTLPDLPFQSSQMILPDGGQVEVREQSTSQIKEKENTQPQVEETPEDLYHPDGRIFKLACTQP</sequence>
<dbReference type="AlphaFoldDB" id="A0A8C2LGU0"/>
<feature type="domain" description="Golgi associated RAB2 interactor protein-like Rab2B-binding" evidence="3">
    <location>
        <begin position="99"/>
        <end position="164"/>
    </location>
</feature>
<dbReference type="PANTHER" id="PTHR22574:SF12">
    <property type="entry name" value="GOLGI-ASSOCIATED RAB2 INTERACTOR PROTEIN 5B"/>
    <property type="match status" value="1"/>
</dbReference>
<feature type="compositionally biased region" description="Pro residues" evidence="2">
    <location>
        <begin position="461"/>
        <end position="474"/>
    </location>
</feature>
<name>A0A8C2LGU0_CRIGR</name>
<feature type="compositionally biased region" description="Polar residues" evidence="2">
    <location>
        <begin position="433"/>
        <end position="448"/>
    </location>
</feature>
<evidence type="ECO:0000313" key="5">
    <source>
        <dbReference type="Proteomes" id="UP000694386"/>
    </source>
</evidence>
<feature type="compositionally biased region" description="Basic and acidic residues" evidence="2">
    <location>
        <begin position="526"/>
        <end position="535"/>
    </location>
</feature>
<protein>
    <submittedName>
        <fullName evidence="4">Golgi associated RAB2 interactor family member 5B</fullName>
    </submittedName>
</protein>
<accession>A0A8C2LGU0</accession>
<dbReference type="Ensembl" id="ENSCGRT00001003932.1">
    <property type="protein sequence ID" value="ENSCGRP00001002844.1"/>
    <property type="gene ID" value="ENSCGRG00001003270.1"/>
</dbReference>
<dbReference type="InterPro" id="IPR022168">
    <property type="entry name" value="GARIL-like_Rab2B-bd"/>
</dbReference>
<comment type="similarity">
    <text evidence="1">Belongs to the GARIN family.</text>
</comment>
<dbReference type="Pfam" id="PF12480">
    <property type="entry name" value="GARIL_Rab2_bd"/>
    <property type="match status" value="1"/>
</dbReference>
<feature type="compositionally biased region" description="Polar residues" evidence="2">
    <location>
        <begin position="389"/>
        <end position="404"/>
    </location>
</feature>
<dbReference type="GO" id="GO:0005634">
    <property type="term" value="C:nucleus"/>
    <property type="evidence" value="ECO:0007669"/>
    <property type="project" value="TreeGrafter"/>
</dbReference>
<dbReference type="PANTHER" id="PTHR22574">
    <property type="match status" value="1"/>
</dbReference>
<evidence type="ECO:0000313" key="4">
    <source>
        <dbReference type="Ensembl" id="ENSCGRP00001002844.1"/>
    </source>
</evidence>
<feature type="region of interest" description="Disordered" evidence="2">
    <location>
        <begin position="364"/>
        <end position="539"/>
    </location>
</feature>